<feature type="domain" description="Pterin-binding" evidence="14">
    <location>
        <begin position="20"/>
        <end position="266"/>
    </location>
</feature>
<comment type="pathway">
    <text evidence="3 13">Cofactor biosynthesis; tetrahydrofolate biosynthesis; 7,8-dihydrofolate from 2-amino-4-hydroxy-6-hydroxymethyl-7,8-dihydropteridine diphosphate and 4-aminobenzoate: step 1/2.</text>
</comment>
<name>A0A2T4U494_9BACI</name>
<dbReference type="GO" id="GO:0005829">
    <property type="term" value="C:cytosol"/>
    <property type="evidence" value="ECO:0007669"/>
    <property type="project" value="TreeGrafter"/>
</dbReference>
<comment type="similarity">
    <text evidence="4 13">Belongs to the DHPS family.</text>
</comment>
<evidence type="ECO:0000256" key="13">
    <source>
        <dbReference type="RuleBase" id="RU361205"/>
    </source>
</evidence>
<evidence type="ECO:0000256" key="11">
    <source>
        <dbReference type="ARBA" id="ARBA00030193"/>
    </source>
</evidence>
<dbReference type="GO" id="GO:0004156">
    <property type="term" value="F:dihydropteroate synthase activity"/>
    <property type="evidence" value="ECO:0007669"/>
    <property type="project" value="UniProtKB-EC"/>
</dbReference>
<dbReference type="PROSITE" id="PS50972">
    <property type="entry name" value="PTERIN_BINDING"/>
    <property type="match status" value="1"/>
</dbReference>
<organism evidence="15 16">
    <name type="scientific">Alkalicoccus saliphilus</name>
    <dbReference type="NCBI Taxonomy" id="200989"/>
    <lineage>
        <taxon>Bacteria</taxon>
        <taxon>Bacillati</taxon>
        <taxon>Bacillota</taxon>
        <taxon>Bacilli</taxon>
        <taxon>Bacillales</taxon>
        <taxon>Bacillaceae</taxon>
        <taxon>Alkalicoccus</taxon>
    </lineage>
</organism>
<evidence type="ECO:0000256" key="8">
    <source>
        <dbReference type="ARBA" id="ARBA00022723"/>
    </source>
</evidence>
<dbReference type="InterPro" id="IPR045031">
    <property type="entry name" value="DHP_synth-like"/>
</dbReference>
<evidence type="ECO:0000256" key="2">
    <source>
        <dbReference type="ARBA" id="ARBA00001946"/>
    </source>
</evidence>
<evidence type="ECO:0000256" key="12">
    <source>
        <dbReference type="ARBA" id="ARBA00053449"/>
    </source>
</evidence>
<dbReference type="GO" id="GO:0046872">
    <property type="term" value="F:metal ion binding"/>
    <property type="evidence" value="ECO:0007669"/>
    <property type="project" value="UniProtKB-KW"/>
</dbReference>
<comment type="function">
    <text evidence="12 13">Catalyzes the condensation of para-aminobenzoate (pABA) with 6-hydroxymethyl-7,8-dihydropterin diphosphate (DHPt-PP) to form 7,8-dihydropteroate (H2Pte), the immediate precursor of folate derivatives.</text>
</comment>
<evidence type="ECO:0000313" key="15">
    <source>
        <dbReference type="EMBL" id="PTL38175.1"/>
    </source>
</evidence>
<evidence type="ECO:0000256" key="1">
    <source>
        <dbReference type="ARBA" id="ARBA00000012"/>
    </source>
</evidence>
<evidence type="ECO:0000256" key="4">
    <source>
        <dbReference type="ARBA" id="ARBA00009503"/>
    </source>
</evidence>
<evidence type="ECO:0000256" key="10">
    <source>
        <dbReference type="ARBA" id="ARBA00022909"/>
    </source>
</evidence>
<keyword evidence="7 13" id="KW-0808">Transferase</keyword>
<sequence length="286" mass="31028">MNKIQKMTWNGKELDFCSKTYVMGILNVTPDSFSDGGSFNELEAAQSRARKMVEEGAHIIDIGGESTRPGAVKVEAEEEAARAVPAVRSVRKAVDVPISIDTYKASVAEQALEAGADMINDVWGAKADPLMAATAAAYDVPIILMHNREKAEYNNFLEDVKKDLQESVDICLQAGVKPERIILDPGVGFAKSYEENLLVMRHLRKFTTLGYPVLIGTSRKSLVAKTLDLPVNERVEGTGATVCRGIDEGCEIVRVHDVKEISRMTKMMDAMIGKGAYGMSGGGIDG</sequence>
<comment type="caution">
    <text evidence="15">The sequence shown here is derived from an EMBL/GenBank/DDBJ whole genome shotgun (WGS) entry which is preliminary data.</text>
</comment>
<dbReference type="CDD" id="cd00739">
    <property type="entry name" value="DHPS"/>
    <property type="match status" value="1"/>
</dbReference>
<keyword evidence="8 13" id="KW-0479">Metal-binding</keyword>
<evidence type="ECO:0000256" key="5">
    <source>
        <dbReference type="ARBA" id="ARBA00012458"/>
    </source>
</evidence>
<dbReference type="RefSeq" id="WP_107585634.1">
    <property type="nucleotide sequence ID" value="NZ_PZJJ01000023.1"/>
</dbReference>
<proteinExistence type="inferred from homology"/>
<evidence type="ECO:0000256" key="7">
    <source>
        <dbReference type="ARBA" id="ARBA00022679"/>
    </source>
</evidence>
<comment type="cofactor">
    <cofactor evidence="2 13">
        <name>Mg(2+)</name>
        <dbReference type="ChEBI" id="CHEBI:18420"/>
    </cofactor>
</comment>
<dbReference type="InterPro" id="IPR006390">
    <property type="entry name" value="DHP_synth_dom"/>
</dbReference>
<dbReference type="InterPro" id="IPR011005">
    <property type="entry name" value="Dihydropteroate_synth-like_sf"/>
</dbReference>
<dbReference type="InterPro" id="IPR000489">
    <property type="entry name" value="Pterin-binding_dom"/>
</dbReference>
<evidence type="ECO:0000313" key="16">
    <source>
        <dbReference type="Proteomes" id="UP000240509"/>
    </source>
</evidence>
<dbReference type="FunFam" id="3.20.20.20:FF:000006">
    <property type="entry name" value="Dihydropteroate synthase"/>
    <property type="match status" value="1"/>
</dbReference>
<protein>
    <recommendedName>
        <fullName evidence="6 13">Dihydropteroate synthase</fullName>
        <shortName evidence="13">DHPS</shortName>
        <ecNumber evidence="5 13">2.5.1.15</ecNumber>
    </recommendedName>
    <alternativeName>
        <fullName evidence="11 13">Dihydropteroate pyrophosphorylase</fullName>
    </alternativeName>
</protein>
<evidence type="ECO:0000256" key="9">
    <source>
        <dbReference type="ARBA" id="ARBA00022842"/>
    </source>
</evidence>
<keyword evidence="10 13" id="KW-0289">Folate biosynthesis</keyword>
<dbReference type="EC" id="2.5.1.15" evidence="5 13"/>
<evidence type="ECO:0000256" key="6">
    <source>
        <dbReference type="ARBA" id="ARBA00016919"/>
    </source>
</evidence>
<comment type="catalytic activity">
    <reaction evidence="1">
        <text>(7,8-dihydropterin-6-yl)methyl diphosphate + 4-aminobenzoate = 7,8-dihydropteroate + diphosphate</text>
        <dbReference type="Rhea" id="RHEA:19949"/>
        <dbReference type="ChEBI" id="CHEBI:17836"/>
        <dbReference type="ChEBI" id="CHEBI:17839"/>
        <dbReference type="ChEBI" id="CHEBI:33019"/>
        <dbReference type="ChEBI" id="CHEBI:72950"/>
        <dbReference type="EC" id="2.5.1.15"/>
    </reaction>
</comment>
<dbReference type="Gene3D" id="3.20.20.20">
    <property type="entry name" value="Dihydropteroate synthase-like"/>
    <property type="match status" value="1"/>
</dbReference>
<dbReference type="NCBIfam" id="TIGR01496">
    <property type="entry name" value="DHPS"/>
    <property type="match status" value="1"/>
</dbReference>
<keyword evidence="9 13" id="KW-0460">Magnesium</keyword>
<dbReference type="GO" id="GO:0046656">
    <property type="term" value="P:folic acid biosynthetic process"/>
    <property type="evidence" value="ECO:0007669"/>
    <property type="project" value="UniProtKB-KW"/>
</dbReference>
<dbReference type="Pfam" id="PF00809">
    <property type="entry name" value="Pterin_bind"/>
    <property type="match status" value="1"/>
</dbReference>
<accession>A0A2T4U494</accession>
<evidence type="ECO:0000259" key="14">
    <source>
        <dbReference type="PROSITE" id="PS50972"/>
    </source>
</evidence>
<dbReference type="SUPFAM" id="SSF51717">
    <property type="entry name" value="Dihydropteroate synthetase-like"/>
    <property type="match status" value="1"/>
</dbReference>
<gene>
    <name evidence="15" type="primary">folP</name>
    <name evidence="15" type="ORF">C6Y45_12860</name>
</gene>
<dbReference type="PROSITE" id="PS00793">
    <property type="entry name" value="DHPS_2"/>
    <property type="match status" value="1"/>
</dbReference>
<keyword evidence="16" id="KW-1185">Reference proteome</keyword>
<evidence type="ECO:0000256" key="3">
    <source>
        <dbReference type="ARBA" id="ARBA00004763"/>
    </source>
</evidence>
<dbReference type="PROSITE" id="PS00792">
    <property type="entry name" value="DHPS_1"/>
    <property type="match status" value="1"/>
</dbReference>
<dbReference type="UniPathway" id="UPA00077">
    <property type="reaction ID" value="UER00156"/>
</dbReference>
<dbReference type="PANTHER" id="PTHR20941:SF1">
    <property type="entry name" value="FOLIC ACID SYNTHESIS PROTEIN FOL1"/>
    <property type="match status" value="1"/>
</dbReference>
<dbReference type="OrthoDB" id="9811744at2"/>
<dbReference type="PANTHER" id="PTHR20941">
    <property type="entry name" value="FOLATE SYNTHESIS PROTEINS"/>
    <property type="match status" value="1"/>
</dbReference>
<dbReference type="GO" id="GO:0046654">
    <property type="term" value="P:tetrahydrofolate biosynthetic process"/>
    <property type="evidence" value="ECO:0007669"/>
    <property type="project" value="UniProtKB-UniPathway"/>
</dbReference>
<dbReference type="EMBL" id="PZJJ01000023">
    <property type="protein sequence ID" value="PTL38175.1"/>
    <property type="molecule type" value="Genomic_DNA"/>
</dbReference>
<dbReference type="Proteomes" id="UP000240509">
    <property type="component" value="Unassembled WGS sequence"/>
</dbReference>
<reference evidence="15 16" key="1">
    <citation type="submission" date="2018-03" db="EMBL/GenBank/DDBJ databases">
        <title>Alkalicoccus saliphilus sp. nov., isolated from a mineral pool.</title>
        <authorList>
            <person name="Zhao B."/>
        </authorList>
    </citation>
    <scope>NUCLEOTIDE SEQUENCE [LARGE SCALE GENOMIC DNA]</scope>
    <source>
        <strain evidence="15 16">6AG</strain>
    </source>
</reference>
<dbReference type="AlphaFoldDB" id="A0A2T4U494"/>